<evidence type="ECO:0000313" key="2">
    <source>
        <dbReference type="Proteomes" id="UP001054820"/>
    </source>
</evidence>
<proteinExistence type="predicted"/>
<keyword evidence="2" id="KW-1185">Reference proteome</keyword>
<name>A0ABN6CZ30_9GAMM</name>
<reference evidence="1" key="1">
    <citation type="journal article" date="2022" name="Arch. Microbiol.">
        <title>Thiomicrorhabdus immobilis sp. nov., a mesophilic sulfur-oxidizing bacterium isolated from sediment of a brackish lake in northern Japan.</title>
        <authorList>
            <person name="Kojima H."/>
            <person name="Mochizuki J."/>
            <person name="Kanda M."/>
            <person name="Watanabe T."/>
            <person name="Fukui M."/>
        </authorList>
    </citation>
    <scope>NUCLEOTIDE SEQUENCE</scope>
    <source>
        <strain evidence="1">Am19</strain>
    </source>
</reference>
<dbReference type="Proteomes" id="UP001054820">
    <property type="component" value="Chromosome"/>
</dbReference>
<evidence type="ECO:0008006" key="3">
    <source>
        <dbReference type="Google" id="ProtNLM"/>
    </source>
</evidence>
<organism evidence="1 2">
    <name type="scientific">Thiomicrorhabdus immobilis</name>
    <dbReference type="NCBI Taxonomy" id="2791037"/>
    <lineage>
        <taxon>Bacteria</taxon>
        <taxon>Pseudomonadati</taxon>
        <taxon>Pseudomonadota</taxon>
        <taxon>Gammaproteobacteria</taxon>
        <taxon>Thiotrichales</taxon>
        <taxon>Piscirickettsiaceae</taxon>
        <taxon>Thiomicrorhabdus</taxon>
    </lineage>
</organism>
<dbReference type="EMBL" id="AP024202">
    <property type="protein sequence ID" value="BCN92914.1"/>
    <property type="molecule type" value="Genomic_DNA"/>
</dbReference>
<sequence length="187" mass="21473">MSNPTNNEQILNDVNQWLDKVVIGLNLCPFASQPYKNQQIRFAISHCNTDACLLEDLQNELNLLAETKAESIETTLLIVPNMLEDFYDYNDFLEYVDALIEDNEWEGVFQVATFHPDYQFGGTEPEDDENLTNRAPYPILHLLREASLEKAIAHYPNPESIPEQNIETVCGLSQEQKIALFPHIFKK</sequence>
<dbReference type="RefSeq" id="WP_237263261.1">
    <property type="nucleotide sequence ID" value="NZ_AP024202.1"/>
</dbReference>
<evidence type="ECO:0000313" key="1">
    <source>
        <dbReference type="EMBL" id="BCN92914.1"/>
    </source>
</evidence>
<dbReference type="Pfam" id="PF07209">
    <property type="entry name" value="DUF1415"/>
    <property type="match status" value="1"/>
</dbReference>
<protein>
    <recommendedName>
        <fullName evidence="3">DUF1415 domain-containing protein</fullName>
    </recommendedName>
</protein>
<accession>A0ABN6CZ30</accession>
<dbReference type="InterPro" id="IPR009858">
    <property type="entry name" value="DUF1415"/>
</dbReference>
<gene>
    <name evidence="1" type="ORF">THMIRHAM_06990</name>
</gene>